<gene>
    <name evidence="2" type="ORF">PH603_10965</name>
</gene>
<dbReference type="SUPFAM" id="SSF48452">
    <property type="entry name" value="TPR-like"/>
    <property type="match status" value="1"/>
</dbReference>
<dbReference type="SUPFAM" id="SSF53448">
    <property type="entry name" value="Nucleotide-diphospho-sugar transferases"/>
    <property type="match status" value="1"/>
</dbReference>
<dbReference type="Proteomes" id="UP001217500">
    <property type="component" value="Chromosome"/>
</dbReference>
<dbReference type="PANTHER" id="PTHR43685:SF2">
    <property type="entry name" value="GLYCOSYLTRANSFERASE 2-LIKE DOMAIN-CONTAINING PROTEIN"/>
    <property type="match status" value="1"/>
</dbReference>
<keyword evidence="3" id="KW-1185">Reference proteome</keyword>
<feature type="domain" description="Glycosyltransferase 2-like" evidence="1">
    <location>
        <begin position="9"/>
        <end position="134"/>
    </location>
</feature>
<name>A0AAE9XS78_9PROT</name>
<dbReference type="Gene3D" id="3.90.550.10">
    <property type="entry name" value="Spore Coat Polysaccharide Biosynthesis Protein SpsA, Chain A"/>
    <property type="match status" value="1"/>
</dbReference>
<dbReference type="CDD" id="cd00761">
    <property type="entry name" value="Glyco_tranf_GTA_type"/>
    <property type="match status" value="1"/>
</dbReference>
<dbReference type="RefSeq" id="WP_289502572.1">
    <property type="nucleotide sequence ID" value="NZ_CP116805.1"/>
</dbReference>
<dbReference type="AlphaFoldDB" id="A0AAE9XS78"/>
<dbReference type="Gene3D" id="1.25.40.10">
    <property type="entry name" value="Tetratricopeptide repeat domain"/>
    <property type="match status" value="1"/>
</dbReference>
<sequence length="378" mass="41918">MLTKADVCALIPAYNAARTIERAIRSVADQVGRIIVVDDGSSDDTVAVVEGLGLSHLTLLKQPENRGVGHARTVALAACDMPVLMGVDADDMALPGRTESMLSHVCQGADLVYDSAELYDGLSDRYLRHLPIAEKLFVPGGLTYQLARNYIPSIGWLMARTDAARMLNYDATMRHAEDYHFFVRALLADMNIALSREVTYRQYGYPESLSRRIENQQQGVRLTLQSIGISTLSTFIGKSELPRTEAAWVRACVLCRLEEWHELAEFCGECLTEDPSPEVAFLWNFMAATAAYGRSERGKAANYLKNALAVSKRPEVLNNLGVLAAEEGGSGNEYFDEALRLWPEYLDARHNRDGGSLRWTRLPLRAEASRHDYGSVQA</sequence>
<dbReference type="InterPro" id="IPR001173">
    <property type="entry name" value="Glyco_trans_2-like"/>
</dbReference>
<dbReference type="InterPro" id="IPR029044">
    <property type="entry name" value="Nucleotide-diphossugar_trans"/>
</dbReference>
<accession>A0AAE9XS78</accession>
<proteinExistence type="predicted"/>
<protein>
    <submittedName>
        <fullName evidence="2">Glycosyltransferase family 2 protein</fullName>
    </submittedName>
</protein>
<evidence type="ECO:0000259" key="1">
    <source>
        <dbReference type="Pfam" id="PF00535"/>
    </source>
</evidence>
<dbReference type="InterPro" id="IPR011990">
    <property type="entry name" value="TPR-like_helical_dom_sf"/>
</dbReference>
<evidence type="ECO:0000313" key="2">
    <source>
        <dbReference type="EMBL" id="WCL53060.1"/>
    </source>
</evidence>
<dbReference type="EMBL" id="CP116805">
    <property type="protein sequence ID" value="WCL53060.1"/>
    <property type="molecule type" value="Genomic_DNA"/>
</dbReference>
<dbReference type="KEGG" id="gso:PH603_10965"/>
<dbReference type="InterPro" id="IPR050834">
    <property type="entry name" value="Glycosyltransf_2"/>
</dbReference>
<evidence type="ECO:0000313" key="3">
    <source>
        <dbReference type="Proteomes" id="UP001217500"/>
    </source>
</evidence>
<dbReference type="Pfam" id="PF00535">
    <property type="entry name" value="Glycos_transf_2"/>
    <property type="match status" value="1"/>
</dbReference>
<dbReference type="PANTHER" id="PTHR43685">
    <property type="entry name" value="GLYCOSYLTRANSFERASE"/>
    <property type="match status" value="1"/>
</dbReference>
<reference evidence="2" key="1">
    <citation type="submission" date="2023-01" db="EMBL/GenBank/DDBJ databases">
        <title>The genome sequence of Kordiimonadaceae bacterium 6D33.</title>
        <authorList>
            <person name="Liu Y."/>
        </authorList>
    </citation>
    <scope>NUCLEOTIDE SEQUENCE</scope>
    <source>
        <strain evidence="2">6D33</strain>
    </source>
</reference>
<organism evidence="2 3">
    <name type="scientific">Gimibacter soli</name>
    <dbReference type="NCBI Taxonomy" id="3024400"/>
    <lineage>
        <taxon>Bacteria</taxon>
        <taxon>Pseudomonadati</taxon>
        <taxon>Pseudomonadota</taxon>
        <taxon>Alphaproteobacteria</taxon>
        <taxon>Kordiimonadales</taxon>
        <taxon>Temperatibacteraceae</taxon>
        <taxon>Gimibacter</taxon>
    </lineage>
</organism>